<evidence type="ECO:0000313" key="12">
    <source>
        <dbReference type="Proteomes" id="UP000253472"/>
    </source>
</evidence>
<keyword evidence="6 10" id="KW-0808">Transferase</keyword>
<dbReference type="NCBIfam" id="TIGR02093">
    <property type="entry name" value="P_ylase"/>
    <property type="match status" value="1"/>
</dbReference>
<evidence type="ECO:0000256" key="6">
    <source>
        <dbReference type="ARBA" id="ARBA00022679"/>
    </source>
</evidence>
<dbReference type="PROSITE" id="PS00102">
    <property type="entry name" value="PHOSPHORYLASE"/>
    <property type="match status" value="1"/>
</dbReference>
<evidence type="ECO:0000256" key="5">
    <source>
        <dbReference type="ARBA" id="ARBA00022676"/>
    </source>
</evidence>
<sequence>MDYLTPSTLPQPKLKRTNTGFTPNQIIALDATIPESAKHIWYKYSQLKILDSNKRNGHTGDMDDERNVRSIVDNPDRFEEEFVKHVETSLGRSMYNCDNLAAYQAASNTIRDALLIDWANTQQRQTIQDGKRVYYLSLEFLMGRAMDNALINLKSEKNTSKSLSDLGFNLEEVLDQEPDAALGNGGLGRLAACFVDSLSSKNYSGWGYGLNYQYGIFKQKIIDGYQIETPDYWLNFSNPWVLDRKEIQIPVDFYGYVYEEHDPNTGKVKKNWNGGERVLAVAADFPIPGYNTENTNNLRLWNAKPTTEFDFSKFNAGDYQQSVAAQQRAESITSVLYPNDNFERGKELRLKQQYFWVAASLHDIVRRFKKNHKTNWKKFPDQVAIQLNDTHPTLAIVELQRILVDLEGLDWDEAWGIVTKVFAYTNHTVMAEALEKWPVDLVGRLLPRHLEIIYDINYFFLKNVEKLYPDDRDLLGKVSIIDENPKSVRMAYLAIVGSHKVNGVAELHSELIKTTIFKDFVKVFGEDKFTNVTNGITPRRWLRQANPKLAALIAEKLDDPNYDYLTNLGKLKKLEAFVDDAAFLKQWDAIKFDNKRRLAGLVKEETGVDIDPTVLFDVQVKRIHEYKRQQLNIFAVIYRYLHIKELLKKGVSVDEIKAKYYIPKASIFGGKAAPGYYMAKTIIHLINKVGDVVNNDPEIGNLLKVVFIPDYNVSKAEIICPGSDLSNHISTAGTEASGTSNMKFALNGGLIIGTVDGANVEITREIGEENIFLFGNLAESVEDIRHKNVYEGVKIPEPLEKVFQAIESGAFGGPEEYRSLIESIREHGDYYLVSADFELFLDAHKKLEGVYGHHGGDEKDATHIGNWVKKSVLSVANMGFFSSDRCIDEYAENIWNVEPSNV</sequence>
<dbReference type="PIRSF" id="PIRSF000460">
    <property type="entry name" value="Pprylas_GlgP"/>
    <property type="match status" value="1"/>
</dbReference>
<comment type="function">
    <text evidence="10">Allosteric enzyme that catalyzes the rate-limiting step in glycogen catabolism, the phosphorolytic cleavage of glycogen to produce glucose-1-phosphate, and plays a central role in maintaining cellular and organismal glucose homeostasis.</text>
</comment>
<comment type="cofactor">
    <cofactor evidence="2 10">
        <name>pyridoxal 5'-phosphate</name>
        <dbReference type="ChEBI" id="CHEBI:597326"/>
    </cofactor>
</comment>
<dbReference type="EMBL" id="QLNQ01000020">
    <property type="protein sequence ID" value="RCK65575.1"/>
    <property type="molecule type" value="Genomic_DNA"/>
</dbReference>
<name>A0A367YI61_9ASCO</name>
<comment type="catalytic activity">
    <reaction evidence="1 10">
        <text>[(1-&gt;4)-alpha-D-glucosyl](n) + phosphate = [(1-&gt;4)-alpha-D-glucosyl](n-1) + alpha-D-glucose 1-phosphate</text>
        <dbReference type="Rhea" id="RHEA:41732"/>
        <dbReference type="Rhea" id="RHEA-COMP:9584"/>
        <dbReference type="Rhea" id="RHEA-COMP:9586"/>
        <dbReference type="ChEBI" id="CHEBI:15444"/>
        <dbReference type="ChEBI" id="CHEBI:43474"/>
        <dbReference type="ChEBI" id="CHEBI:58601"/>
        <dbReference type="EC" id="2.4.1.1"/>
    </reaction>
</comment>
<organism evidence="11 12">
    <name type="scientific">Candida viswanathii</name>
    <dbReference type="NCBI Taxonomy" id="5486"/>
    <lineage>
        <taxon>Eukaryota</taxon>
        <taxon>Fungi</taxon>
        <taxon>Dikarya</taxon>
        <taxon>Ascomycota</taxon>
        <taxon>Saccharomycotina</taxon>
        <taxon>Pichiomycetes</taxon>
        <taxon>Debaryomycetaceae</taxon>
        <taxon>Candida/Lodderomyces clade</taxon>
        <taxon>Candida</taxon>
    </lineage>
</organism>
<comment type="similarity">
    <text evidence="3 10">Belongs to the glycogen phosphorylase family.</text>
</comment>
<dbReference type="AlphaFoldDB" id="A0A367YI61"/>
<dbReference type="GO" id="GO:0005737">
    <property type="term" value="C:cytoplasm"/>
    <property type="evidence" value="ECO:0007669"/>
    <property type="project" value="TreeGrafter"/>
</dbReference>
<dbReference type="GO" id="GO:0005980">
    <property type="term" value="P:glycogen catabolic process"/>
    <property type="evidence" value="ECO:0007669"/>
    <property type="project" value="TreeGrafter"/>
</dbReference>
<feature type="modified residue" description="N6-(pyridoxal phosphate)lysine" evidence="9">
    <location>
        <position position="743"/>
    </location>
</feature>
<protein>
    <recommendedName>
        <fullName evidence="10">Alpha-1,4 glucan phosphorylase</fullName>
        <ecNumber evidence="10">2.4.1.1</ecNumber>
    </recommendedName>
</protein>
<dbReference type="InterPro" id="IPR035090">
    <property type="entry name" value="Pyridoxal_P_attach_site"/>
</dbReference>
<dbReference type="GO" id="GO:0030170">
    <property type="term" value="F:pyridoxal phosphate binding"/>
    <property type="evidence" value="ECO:0007669"/>
    <property type="project" value="InterPro"/>
</dbReference>
<dbReference type="CDD" id="cd04300">
    <property type="entry name" value="GT35_Glycogen_Phosphorylase"/>
    <property type="match status" value="1"/>
</dbReference>
<dbReference type="STRING" id="5486.A0A367YI61"/>
<dbReference type="OrthoDB" id="9215500at2759"/>
<keyword evidence="5 10" id="KW-0328">Glycosyltransferase</keyword>
<keyword evidence="8 10" id="KW-0119">Carbohydrate metabolism</keyword>
<dbReference type="GO" id="GO:0008184">
    <property type="term" value="F:glycogen phosphorylase activity"/>
    <property type="evidence" value="ECO:0007669"/>
    <property type="project" value="InterPro"/>
</dbReference>
<evidence type="ECO:0000256" key="4">
    <source>
        <dbReference type="ARBA" id="ARBA00022533"/>
    </source>
</evidence>
<dbReference type="InterPro" id="IPR000811">
    <property type="entry name" value="Glyco_trans_35"/>
</dbReference>
<keyword evidence="7 9" id="KW-0663">Pyridoxal phosphate</keyword>
<keyword evidence="12" id="KW-1185">Reference proteome</keyword>
<dbReference type="Pfam" id="PF00343">
    <property type="entry name" value="Phosphorylase"/>
    <property type="match status" value="1"/>
</dbReference>
<evidence type="ECO:0000256" key="7">
    <source>
        <dbReference type="ARBA" id="ARBA00022898"/>
    </source>
</evidence>
<dbReference type="PANTHER" id="PTHR11468:SF3">
    <property type="entry name" value="GLYCOGEN PHOSPHORYLASE, LIVER FORM"/>
    <property type="match status" value="1"/>
</dbReference>
<evidence type="ECO:0000256" key="1">
    <source>
        <dbReference type="ARBA" id="ARBA00001275"/>
    </source>
</evidence>
<dbReference type="EC" id="2.4.1.1" evidence="10"/>
<dbReference type="PANTHER" id="PTHR11468">
    <property type="entry name" value="GLYCOGEN PHOSPHORYLASE"/>
    <property type="match status" value="1"/>
</dbReference>
<dbReference type="Gene3D" id="3.40.50.2000">
    <property type="entry name" value="Glycogen Phosphorylase B"/>
    <property type="match status" value="2"/>
</dbReference>
<gene>
    <name evidence="11" type="primary">GPH1</name>
    <name evidence="11" type="ORF">Cantr_01392</name>
</gene>
<dbReference type="FunFam" id="3.40.50.2000:FF:000003">
    <property type="entry name" value="Alpha-1,4 glucan phosphorylase"/>
    <property type="match status" value="1"/>
</dbReference>
<dbReference type="InterPro" id="IPR011833">
    <property type="entry name" value="Glycg_phsphrylas"/>
</dbReference>
<evidence type="ECO:0000256" key="2">
    <source>
        <dbReference type="ARBA" id="ARBA00001933"/>
    </source>
</evidence>
<evidence type="ECO:0000256" key="8">
    <source>
        <dbReference type="ARBA" id="ARBA00023277"/>
    </source>
</evidence>
<evidence type="ECO:0000313" key="11">
    <source>
        <dbReference type="EMBL" id="RCK65575.1"/>
    </source>
</evidence>
<dbReference type="FunFam" id="3.40.50.2000:FF:000002">
    <property type="entry name" value="Alpha-1,4 glucan phosphorylase"/>
    <property type="match status" value="1"/>
</dbReference>
<evidence type="ECO:0000256" key="10">
    <source>
        <dbReference type="RuleBase" id="RU000587"/>
    </source>
</evidence>
<evidence type="ECO:0000256" key="3">
    <source>
        <dbReference type="ARBA" id="ARBA00006047"/>
    </source>
</evidence>
<evidence type="ECO:0000256" key="9">
    <source>
        <dbReference type="PIRSR" id="PIRSR000460-1"/>
    </source>
</evidence>
<dbReference type="Proteomes" id="UP000253472">
    <property type="component" value="Unassembled WGS sequence"/>
</dbReference>
<reference evidence="11 12" key="1">
    <citation type="submission" date="2018-06" db="EMBL/GenBank/DDBJ databases">
        <title>Whole genome sequencing of Candida tropicalis (genome annotated by CSBL at Korea University).</title>
        <authorList>
            <person name="Ahn J."/>
        </authorList>
    </citation>
    <scope>NUCLEOTIDE SEQUENCE [LARGE SCALE GENOMIC DNA]</scope>
    <source>
        <strain evidence="11 12">ATCC 20962</strain>
    </source>
</reference>
<dbReference type="SUPFAM" id="SSF53756">
    <property type="entry name" value="UDP-Glycosyltransferase/glycogen phosphorylase"/>
    <property type="match status" value="1"/>
</dbReference>
<accession>A0A367YI61</accession>
<comment type="caution">
    <text evidence="11">The sequence shown here is derived from an EMBL/GenBank/DDBJ whole genome shotgun (WGS) entry which is preliminary data.</text>
</comment>
<proteinExistence type="inferred from homology"/>
<keyword evidence="4" id="KW-0021">Allosteric enzyme</keyword>